<dbReference type="Gene3D" id="3.50.50.60">
    <property type="entry name" value="FAD/NAD(P)-binding domain"/>
    <property type="match status" value="1"/>
</dbReference>
<dbReference type="InterPro" id="IPR002937">
    <property type="entry name" value="Amino_oxidase"/>
</dbReference>
<proteinExistence type="predicted"/>
<dbReference type="InterPro" id="IPR036188">
    <property type="entry name" value="FAD/NAD-bd_sf"/>
</dbReference>
<dbReference type="PANTHER" id="PTHR10742:SF410">
    <property type="entry name" value="LYSINE-SPECIFIC HISTONE DEMETHYLASE 2"/>
    <property type="match status" value="1"/>
</dbReference>
<dbReference type="GO" id="GO:0016491">
    <property type="term" value="F:oxidoreductase activity"/>
    <property type="evidence" value="ECO:0007669"/>
    <property type="project" value="InterPro"/>
</dbReference>
<dbReference type="Proteomes" id="UP000663828">
    <property type="component" value="Unassembled WGS sequence"/>
</dbReference>
<sequence>MHAQIVYLLAFCAVVYGNFHHSIADTNNLSRQTKANANYSVQVLIIGAGLSGLEAARLLQQKGVKYMILEARNRSGGRVWSYRSQSGHMLDIGATWIHGIHGSIPGGLLSNPLWDLVQEAKLSTRPTEFEDILQIYPPNEVVSNTDRLFNQYMSFIREETRTNSSKLSLGYYANRFVTQMKLNNKEQNAFYSYLNHLIESNEGAELNDIGAKNFLDLTSVHYGDEHIFHKDGFMSLTNYLSNKVSHIHLNQIVSKITYNNQSVEVRTRDGQLYHAEYVLLTVPLGVLKRKQIEFSPSLPKWKLDAIDRIGYNIFEKVFLLWDRAWWNSTEFYFTRVSSNPTRMSYWVNANKWNDKPALICFFFGKSTPTYLAIQNRSILVAELQQTLQEMFPGFVIPPPSEVHVTNWYEDPFSFGSYSYISTEQNYDDPIYLSEPVHDRILFAVHEEKLFVCFMFMN</sequence>
<reference evidence="3" key="1">
    <citation type="submission" date="2021-02" db="EMBL/GenBank/DDBJ databases">
        <authorList>
            <person name="Nowell W R."/>
        </authorList>
    </citation>
    <scope>NUCLEOTIDE SEQUENCE</scope>
</reference>
<accession>A0A815M6H5</accession>
<keyword evidence="4" id="KW-1185">Reference proteome</keyword>
<dbReference type="Pfam" id="PF01593">
    <property type="entry name" value="Amino_oxidase"/>
    <property type="match status" value="1"/>
</dbReference>
<keyword evidence="1" id="KW-0732">Signal</keyword>
<dbReference type="EMBL" id="CAJNOR010003486">
    <property type="protein sequence ID" value="CAF1418791.1"/>
    <property type="molecule type" value="Genomic_DNA"/>
</dbReference>
<name>A0A815M6H5_ADIRI</name>
<dbReference type="SUPFAM" id="SSF54373">
    <property type="entry name" value="FAD-linked reductases, C-terminal domain"/>
    <property type="match status" value="1"/>
</dbReference>
<feature type="signal peptide" evidence="1">
    <location>
        <begin position="1"/>
        <end position="17"/>
    </location>
</feature>
<dbReference type="AlphaFoldDB" id="A0A815M6H5"/>
<evidence type="ECO:0000259" key="2">
    <source>
        <dbReference type="Pfam" id="PF01593"/>
    </source>
</evidence>
<feature type="chain" id="PRO_5032664944" description="Amine oxidase domain-containing protein" evidence="1">
    <location>
        <begin position="18"/>
        <end position="457"/>
    </location>
</feature>
<dbReference type="SUPFAM" id="SSF51905">
    <property type="entry name" value="FAD/NAD(P)-binding domain"/>
    <property type="match status" value="1"/>
</dbReference>
<protein>
    <recommendedName>
        <fullName evidence="2">Amine oxidase domain-containing protein</fullName>
    </recommendedName>
</protein>
<dbReference type="Gene3D" id="3.90.660.10">
    <property type="match status" value="1"/>
</dbReference>
<dbReference type="PANTHER" id="PTHR10742">
    <property type="entry name" value="FLAVIN MONOAMINE OXIDASE"/>
    <property type="match status" value="1"/>
</dbReference>
<gene>
    <name evidence="3" type="ORF">XAT740_LOCUS35090</name>
</gene>
<evidence type="ECO:0000313" key="4">
    <source>
        <dbReference type="Proteomes" id="UP000663828"/>
    </source>
</evidence>
<evidence type="ECO:0000256" key="1">
    <source>
        <dbReference type="SAM" id="SignalP"/>
    </source>
</evidence>
<feature type="domain" description="Amine oxidase" evidence="2">
    <location>
        <begin position="50"/>
        <end position="443"/>
    </location>
</feature>
<comment type="caution">
    <text evidence="3">The sequence shown here is derived from an EMBL/GenBank/DDBJ whole genome shotgun (WGS) entry which is preliminary data.</text>
</comment>
<evidence type="ECO:0000313" key="3">
    <source>
        <dbReference type="EMBL" id="CAF1418791.1"/>
    </source>
</evidence>
<organism evidence="3 4">
    <name type="scientific">Adineta ricciae</name>
    <name type="common">Rotifer</name>
    <dbReference type="NCBI Taxonomy" id="249248"/>
    <lineage>
        <taxon>Eukaryota</taxon>
        <taxon>Metazoa</taxon>
        <taxon>Spiralia</taxon>
        <taxon>Gnathifera</taxon>
        <taxon>Rotifera</taxon>
        <taxon>Eurotatoria</taxon>
        <taxon>Bdelloidea</taxon>
        <taxon>Adinetida</taxon>
        <taxon>Adinetidae</taxon>
        <taxon>Adineta</taxon>
    </lineage>
</organism>
<dbReference type="InterPro" id="IPR050281">
    <property type="entry name" value="Flavin_monoamine_oxidase"/>
</dbReference>